<dbReference type="AlphaFoldDB" id="A0A2M7RIV9"/>
<dbReference type="InterPro" id="IPR020542">
    <property type="entry name" value="Asp_carbamoyltrfase_reg_C"/>
</dbReference>
<reference evidence="7 8" key="1">
    <citation type="submission" date="2017-09" db="EMBL/GenBank/DDBJ databases">
        <title>Depth-based differentiation of microbial function through sediment-hosted aquifers and enrichment of novel symbionts in the deep terrestrial subsurface.</title>
        <authorList>
            <person name="Probst A.J."/>
            <person name="Ladd B."/>
            <person name="Jarett J.K."/>
            <person name="Geller-Mcgrath D.E."/>
            <person name="Sieber C.M."/>
            <person name="Emerson J.B."/>
            <person name="Anantharaman K."/>
            <person name="Thomas B.C."/>
            <person name="Malmstrom R."/>
            <person name="Stieglmeier M."/>
            <person name="Klingl A."/>
            <person name="Woyke T."/>
            <person name="Ryan C.M."/>
            <person name="Banfield J.F."/>
        </authorList>
    </citation>
    <scope>NUCLEOTIDE SEQUENCE [LARGE SCALE GENOMIC DNA]</scope>
    <source>
        <strain evidence="7">CG_4_10_14_0_8_um_filter_42_10</strain>
    </source>
</reference>
<dbReference type="EMBL" id="PFMD01000040">
    <property type="protein sequence ID" value="PIY96644.1"/>
    <property type="molecule type" value="Genomic_DNA"/>
</dbReference>
<sequence>MRAFKLYAIKDGTVIDHIPEGKGLKIIHLLGLDRGCNNIVTLGMCFNSKRYGKKDVVKIEKRELTNEEVNKIAVIAQTATLSIIRNYKIVKKHQVNIPDVLEKIICCPNSNCVTNHEPVKTKFLITKKKPIQLNCYFCERAFGLEEVTIH</sequence>
<dbReference type="InterPro" id="IPR036792">
    <property type="entry name" value="Asp_carbatrfase_reg_C_sf"/>
</dbReference>
<dbReference type="Pfam" id="PF01948">
    <property type="entry name" value="PyrI"/>
    <property type="match status" value="1"/>
</dbReference>
<dbReference type="SUPFAM" id="SSF54893">
    <property type="entry name" value="Aspartate carbamoyltransferase, Regulatory-chain, N-terminal domain"/>
    <property type="match status" value="1"/>
</dbReference>
<dbReference type="PANTHER" id="PTHR35805">
    <property type="entry name" value="ASPARTATE CARBAMOYLTRANSFERASE REGULATORY CHAIN"/>
    <property type="match status" value="1"/>
</dbReference>
<dbReference type="SUPFAM" id="SSF57825">
    <property type="entry name" value="Aspartate carbamoyltransferase, Regulatory-chain, C-terminal domain"/>
    <property type="match status" value="1"/>
</dbReference>
<evidence type="ECO:0000256" key="4">
    <source>
        <dbReference type="HAMAP-Rule" id="MF_00002"/>
    </source>
</evidence>
<gene>
    <name evidence="4" type="primary">pyrI</name>
    <name evidence="7" type="ORF">COY66_03730</name>
</gene>
<dbReference type="InterPro" id="IPR036793">
    <property type="entry name" value="Asp_carbatrfase_reg_N_sf"/>
</dbReference>
<evidence type="ECO:0000313" key="7">
    <source>
        <dbReference type="EMBL" id="PIY96644.1"/>
    </source>
</evidence>
<feature type="binding site" evidence="4">
    <location>
        <position position="112"/>
    </location>
    <ligand>
        <name>Zn(2+)</name>
        <dbReference type="ChEBI" id="CHEBI:29105"/>
    </ligand>
</feature>
<keyword evidence="1 4" id="KW-0479">Metal-binding</keyword>
<name>A0A2M7RIV9_9BACT</name>
<dbReference type="HAMAP" id="MF_00002">
    <property type="entry name" value="Asp_carb_tr_reg"/>
    <property type="match status" value="1"/>
</dbReference>
<dbReference type="PANTHER" id="PTHR35805:SF1">
    <property type="entry name" value="ASPARTATE CARBAMOYLTRANSFERASE REGULATORY CHAIN"/>
    <property type="match status" value="1"/>
</dbReference>
<evidence type="ECO:0000256" key="3">
    <source>
        <dbReference type="ARBA" id="ARBA00022975"/>
    </source>
</evidence>
<comment type="caution">
    <text evidence="7">The sequence shown here is derived from an EMBL/GenBank/DDBJ whole genome shotgun (WGS) entry which is preliminary data.</text>
</comment>
<keyword evidence="7" id="KW-0808">Transferase</keyword>
<feature type="binding site" evidence="4">
    <location>
        <position position="107"/>
    </location>
    <ligand>
        <name>Zn(2+)</name>
        <dbReference type="ChEBI" id="CHEBI:29105"/>
    </ligand>
</feature>
<feature type="domain" description="Aspartate carbamoyltransferase regulatory subunit N-terminal" evidence="5">
    <location>
        <begin position="7"/>
        <end position="95"/>
    </location>
</feature>
<comment type="function">
    <text evidence="4">Involved in allosteric regulation of aspartate carbamoyltransferase.</text>
</comment>
<evidence type="ECO:0000256" key="2">
    <source>
        <dbReference type="ARBA" id="ARBA00022833"/>
    </source>
</evidence>
<feature type="domain" description="Aspartate carbamoyltransferase regulatory subunit C-terminal" evidence="6">
    <location>
        <begin position="101"/>
        <end position="147"/>
    </location>
</feature>
<dbReference type="GO" id="GO:0046872">
    <property type="term" value="F:metal ion binding"/>
    <property type="evidence" value="ECO:0007669"/>
    <property type="project" value="UniProtKB-KW"/>
</dbReference>
<keyword evidence="3 4" id="KW-0665">Pyrimidine biosynthesis</keyword>
<dbReference type="Pfam" id="PF02748">
    <property type="entry name" value="PyrI_C"/>
    <property type="match status" value="1"/>
</dbReference>
<dbReference type="GO" id="GO:0016740">
    <property type="term" value="F:transferase activity"/>
    <property type="evidence" value="ECO:0007669"/>
    <property type="project" value="UniProtKB-KW"/>
</dbReference>
<keyword evidence="2 4" id="KW-0862">Zinc</keyword>
<accession>A0A2M7RIV9</accession>
<protein>
    <recommendedName>
        <fullName evidence="4">Aspartate carbamoyltransferase regulatory chain</fullName>
    </recommendedName>
</protein>
<dbReference type="Proteomes" id="UP000230779">
    <property type="component" value="Unassembled WGS sequence"/>
</dbReference>
<dbReference type="NCBIfam" id="TIGR00240">
    <property type="entry name" value="ATCase_reg"/>
    <property type="match status" value="1"/>
</dbReference>
<comment type="subunit">
    <text evidence="4">Contains catalytic and regulatory chains.</text>
</comment>
<comment type="cofactor">
    <cofactor evidence="4">
        <name>Zn(2+)</name>
        <dbReference type="ChEBI" id="CHEBI:29105"/>
    </cofactor>
    <text evidence="4">Binds 1 zinc ion per subunit.</text>
</comment>
<dbReference type="InterPro" id="IPR020545">
    <property type="entry name" value="Asp_carbamoyltransf_reg_N"/>
</dbReference>
<evidence type="ECO:0000313" key="8">
    <source>
        <dbReference type="Proteomes" id="UP000230779"/>
    </source>
</evidence>
<comment type="similarity">
    <text evidence="4">Belongs to the PyrI family.</text>
</comment>
<dbReference type="InterPro" id="IPR002801">
    <property type="entry name" value="Asp_carbamoylTrfase_reg"/>
</dbReference>
<proteinExistence type="inferred from homology"/>
<dbReference type="Gene3D" id="2.30.30.20">
    <property type="entry name" value="Aspartate carbamoyltransferase regulatory subunit, C-terminal domain"/>
    <property type="match status" value="1"/>
</dbReference>
<dbReference type="GO" id="GO:0006207">
    <property type="term" value="P:'de novo' pyrimidine nucleobase biosynthetic process"/>
    <property type="evidence" value="ECO:0007669"/>
    <property type="project" value="InterPro"/>
</dbReference>
<feature type="binding site" evidence="4">
    <location>
        <position position="135"/>
    </location>
    <ligand>
        <name>Zn(2+)</name>
        <dbReference type="ChEBI" id="CHEBI:29105"/>
    </ligand>
</feature>
<organism evidence="7 8">
    <name type="scientific">Candidatus Kerfeldbacteria bacterium CG_4_10_14_0_8_um_filter_42_10</name>
    <dbReference type="NCBI Taxonomy" id="2014248"/>
    <lineage>
        <taxon>Bacteria</taxon>
        <taxon>Candidatus Kerfeldiibacteriota</taxon>
    </lineage>
</organism>
<evidence type="ECO:0000256" key="1">
    <source>
        <dbReference type="ARBA" id="ARBA00022723"/>
    </source>
</evidence>
<evidence type="ECO:0000259" key="5">
    <source>
        <dbReference type="Pfam" id="PF01948"/>
    </source>
</evidence>
<feature type="binding site" evidence="4">
    <location>
        <position position="138"/>
    </location>
    <ligand>
        <name>Zn(2+)</name>
        <dbReference type="ChEBI" id="CHEBI:29105"/>
    </ligand>
</feature>
<dbReference type="GO" id="GO:0009347">
    <property type="term" value="C:aspartate carbamoyltransferase complex"/>
    <property type="evidence" value="ECO:0007669"/>
    <property type="project" value="InterPro"/>
</dbReference>
<dbReference type="GO" id="GO:0006221">
    <property type="term" value="P:pyrimidine nucleotide biosynthetic process"/>
    <property type="evidence" value="ECO:0007669"/>
    <property type="project" value="UniProtKB-UniRule"/>
</dbReference>
<evidence type="ECO:0000259" key="6">
    <source>
        <dbReference type="Pfam" id="PF02748"/>
    </source>
</evidence>
<dbReference type="Gene3D" id="3.30.70.140">
    <property type="entry name" value="Aspartate carbamoyltransferase regulatory subunit, N-terminal domain"/>
    <property type="match status" value="1"/>
</dbReference>